<reference evidence="3 4" key="1">
    <citation type="submission" date="2008-04" db="EMBL/GenBank/DDBJ databases">
        <title>Complete sequence of chromosome of Natranaerobius thermophilus JW/NM-WN-LF.</title>
        <authorList>
            <consortium name="US DOE Joint Genome Institute"/>
            <person name="Copeland A."/>
            <person name="Lucas S."/>
            <person name="Lapidus A."/>
            <person name="Glavina del Rio T."/>
            <person name="Dalin E."/>
            <person name="Tice H."/>
            <person name="Bruce D."/>
            <person name="Goodwin L."/>
            <person name="Pitluck S."/>
            <person name="Chertkov O."/>
            <person name="Brettin T."/>
            <person name="Detter J.C."/>
            <person name="Han C."/>
            <person name="Kuske C.R."/>
            <person name="Schmutz J."/>
            <person name="Larimer F."/>
            <person name="Land M."/>
            <person name="Hauser L."/>
            <person name="Kyrpides N."/>
            <person name="Lykidis A."/>
            <person name="Mesbah N.M."/>
            <person name="Wiegel J."/>
        </authorList>
    </citation>
    <scope>NUCLEOTIDE SEQUENCE [LARGE SCALE GENOMIC DNA]</scope>
    <source>
        <strain evidence="4">ATCC BAA-1301 / DSM 18059 / JW/NM-WN-LF</strain>
    </source>
</reference>
<dbReference type="eggNOG" id="COG2068">
    <property type="taxonomic scope" value="Bacteria"/>
</dbReference>
<dbReference type="Gene3D" id="3.90.550.10">
    <property type="entry name" value="Spore Coat Polysaccharide Biosynthesis Protein SpsA, Chain A"/>
    <property type="match status" value="1"/>
</dbReference>
<gene>
    <name evidence="3" type="ordered locus">Nther_2205</name>
</gene>
<dbReference type="KEGG" id="nth:Nther_2205"/>
<dbReference type="SUPFAM" id="SSF53448">
    <property type="entry name" value="Nucleotide-diphospho-sugar transferases"/>
    <property type="match status" value="1"/>
</dbReference>
<organism evidence="3 4">
    <name type="scientific">Natranaerobius thermophilus (strain ATCC BAA-1301 / DSM 18059 / JW/NM-WN-LF)</name>
    <dbReference type="NCBI Taxonomy" id="457570"/>
    <lineage>
        <taxon>Bacteria</taxon>
        <taxon>Bacillati</taxon>
        <taxon>Bacillota</taxon>
        <taxon>Clostridia</taxon>
        <taxon>Natranaerobiales</taxon>
        <taxon>Natranaerobiaceae</taxon>
        <taxon>Natranaerobius</taxon>
    </lineage>
</organism>
<reference evidence="3 4" key="2">
    <citation type="journal article" date="2011" name="J. Bacteriol.">
        <title>Complete genome sequence of the anaerobic, halophilic alkalithermophile Natranaerobius thermophilus JW/NM-WN-LF.</title>
        <authorList>
            <person name="Zhao B."/>
            <person name="Mesbah N.M."/>
            <person name="Dalin E."/>
            <person name="Goodwin L."/>
            <person name="Nolan M."/>
            <person name="Pitluck S."/>
            <person name="Chertkov O."/>
            <person name="Brettin T.S."/>
            <person name="Han J."/>
            <person name="Larimer F.W."/>
            <person name="Land M.L."/>
            <person name="Hauser L."/>
            <person name="Kyrpides N."/>
            <person name="Wiegel J."/>
        </authorList>
    </citation>
    <scope>NUCLEOTIDE SEQUENCE [LARGE SCALE GENOMIC DNA]</scope>
    <source>
        <strain evidence="4">ATCC BAA-1301 / DSM 18059 / JW/NM-WN-LF</strain>
    </source>
</reference>
<proteinExistence type="predicted"/>
<evidence type="ECO:0000313" key="3">
    <source>
        <dbReference type="EMBL" id="ACB85771.1"/>
    </source>
</evidence>
<dbReference type="Pfam" id="PF12804">
    <property type="entry name" value="NTP_transf_3"/>
    <property type="match status" value="1"/>
</dbReference>
<dbReference type="FunCoup" id="B2A7Z9">
    <property type="interactions" value="62"/>
</dbReference>
<dbReference type="PANTHER" id="PTHR43777">
    <property type="entry name" value="MOLYBDENUM COFACTOR CYTIDYLYLTRANSFERASE"/>
    <property type="match status" value="1"/>
</dbReference>
<feature type="compositionally biased region" description="Low complexity" evidence="1">
    <location>
        <begin position="19"/>
        <end position="33"/>
    </location>
</feature>
<evidence type="ECO:0000313" key="4">
    <source>
        <dbReference type="Proteomes" id="UP000001683"/>
    </source>
</evidence>
<name>B2A7Z9_NATTJ</name>
<dbReference type="InParanoid" id="B2A7Z9"/>
<evidence type="ECO:0000256" key="1">
    <source>
        <dbReference type="SAM" id="MobiDB-lite"/>
    </source>
</evidence>
<dbReference type="RefSeq" id="WP_012448623.1">
    <property type="nucleotide sequence ID" value="NC_010718.1"/>
</dbReference>
<dbReference type="AlphaFoldDB" id="B2A7Z9"/>
<dbReference type="InterPro" id="IPR025877">
    <property type="entry name" value="MobA-like_NTP_Trfase"/>
</dbReference>
<dbReference type="EMBL" id="CP001034">
    <property type="protein sequence ID" value="ACB85771.1"/>
    <property type="molecule type" value="Genomic_DNA"/>
</dbReference>
<evidence type="ECO:0000259" key="2">
    <source>
        <dbReference type="Pfam" id="PF12804"/>
    </source>
</evidence>
<dbReference type="GO" id="GO:0016779">
    <property type="term" value="F:nucleotidyltransferase activity"/>
    <property type="evidence" value="ECO:0007669"/>
    <property type="project" value="UniProtKB-ARBA"/>
</dbReference>
<dbReference type="STRING" id="457570.Nther_2205"/>
<protein>
    <recommendedName>
        <fullName evidence="2">MobA-like NTP transferase domain-containing protein</fullName>
    </recommendedName>
</protein>
<dbReference type="Proteomes" id="UP000001683">
    <property type="component" value="Chromosome"/>
</dbReference>
<dbReference type="CDD" id="cd04182">
    <property type="entry name" value="GT_2_like_f"/>
    <property type="match status" value="1"/>
</dbReference>
<dbReference type="HOGENOM" id="CLU_061980_1_1_9"/>
<dbReference type="InterPro" id="IPR029044">
    <property type="entry name" value="Nucleotide-diphossugar_trans"/>
</dbReference>
<feature type="region of interest" description="Disordered" evidence="1">
    <location>
        <begin position="13"/>
        <end position="33"/>
    </location>
</feature>
<accession>B2A7Z9</accession>
<dbReference type="PANTHER" id="PTHR43777:SF1">
    <property type="entry name" value="MOLYBDENUM COFACTOR CYTIDYLYLTRANSFERASE"/>
    <property type="match status" value="1"/>
</dbReference>
<feature type="domain" description="MobA-like NTP transferase" evidence="2">
    <location>
        <begin position="56"/>
        <end position="205"/>
    </location>
</feature>
<keyword evidence="4" id="KW-1185">Reference proteome</keyword>
<sequence length="242" mass="26710">MSPMISGVILAAGTSSRMKNNGSNSSQSKAQSKAQFNAINDFNATNEFNDPSSPESHKLLLPLGEKTVIEHTVDNASYSNLDELIVVTGHKSRELKDLFCNRSNLKLVHNPEYQHGQSTSMKTGITSVSPSTQAIIFFLGDQPFIPSELVNQMIARFKNSSNCNCQIIYPLFQGKRGNPVLFAHSLFSQLMSVSGDRGGRQVMENIPPEAVCSLPTKKPGVLFDLDSPQDYQKAVEFYKRHL</sequence>